<sequence>MAAIRSDLIASICCSALKNRTGDIDEKDNELILKMSDDNFKKSSILASFDETSLDDFRFFFERFSQGLDSLELKKLMSELFPHIASKKNSFVYESLEAVGYRFSAYLDNISWYEFKSLLPEYDVIIDSFPAKNKKFKCSRILISLIQANNFIGFKYLFTKYKLSPSMYIYKTLAKSNNLVFIDYLWMNRSTCFTKSSPTDVKTFFTTLFNHASTNGNMPLLHYLVKNNCIDTTDTKNVTQEPYFTCKEPIADRYGMNVLVHCVDNRFFDSIDPYVPHLLNFRFFNSGASSLLEYIYRNQDKFKTTISFQLLFDQLISKLSSDKSNFQHYHQLLGTFVHRYGCQLNDSHYHHLAQFPDGLTLFGHIPNSIFTSNTCTTIKKNDRARPLKKQKQ</sequence>
<keyword evidence="2" id="KW-1185">Reference proteome</keyword>
<dbReference type="Proteomes" id="UP000695562">
    <property type="component" value="Unassembled WGS sequence"/>
</dbReference>
<accession>A0A8J4V1W9</accession>
<organism evidence="1 2">
    <name type="scientific">Polysphondylium violaceum</name>
    <dbReference type="NCBI Taxonomy" id="133409"/>
    <lineage>
        <taxon>Eukaryota</taxon>
        <taxon>Amoebozoa</taxon>
        <taxon>Evosea</taxon>
        <taxon>Eumycetozoa</taxon>
        <taxon>Dictyostelia</taxon>
        <taxon>Dictyosteliales</taxon>
        <taxon>Dictyosteliaceae</taxon>
        <taxon>Polysphondylium</taxon>
    </lineage>
</organism>
<dbReference type="EMBL" id="AJWJ01001010">
    <property type="protein sequence ID" value="KAF2068399.1"/>
    <property type="molecule type" value="Genomic_DNA"/>
</dbReference>
<evidence type="ECO:0000313" key="1">
    <source>
        <dbReference type="EMBL" id="KAF2068399.1"/>
    </source>
</evidence>
<reference evidence="1" key="1">
    <citation type="submission" date="2020-01" db="EMBL/GenBank/DDBJ databases">
        <title>Development of genomics and gene disruption for Polysphondylium violaceum indicates a role for the polyketide synthase stlB in stalk morphogenesis.</title>
        <authorList>
            <person name="Narita B."/>
            <person name="Kawabe Y."/>
            <person name="Kin K."/>
            <person name="Saito T."/>
            <person name="Gibbs R."/>
            <person name="Kuspa A."/>
            <person name="Muzny D."/>
            <person name="Queller D."/>
            <person name="Richards S."/>
            <person name="Strassman J."/>
            <person name="Sucgang R."/>
            <person name="Worley K."/>
            <person name="Schaap P."/>
        </authorList>
    </citation>
    <scope>NUCLEOTIDE SEQUENCE</scope>
    <source>
        <strain evidence="1">QSvi11</strain>
    </source>
</reference>
<dbReference type="AlphaFoldDB" id="A0A8J4V1W9"/>
<comment type="caution">
    <text evidence="1">The sequence shown here is derived from an EMBL/GenBank/DDBJ whole genome shotgun (WGS) entry which is preliminary data.</text>
</comment>
<proteinExistence type="predicted"/>
<protein>
    <submittedName>
        <fullName evidence="1">Uncharacterized protein</fullName>
    </submittedName>
</protein>
<evidence type="ECO:0000313" key="2">
    <source>
        <dbReference type="Proteomes" id="UP000695562"/>
    </source>
</evidence>
<name>A0A8J4V1W9_9MYCE</name>
<gene>
    <name evidence="1" type="ORF">CYY_010273</name>
</gene>